<gene>
    <name evidence="1" type="ORF">K444DRAFT_610542</name>
</gene>
<sequence>MFWLTWCPAYPRQEDVRERGNEGMRECVCDGRRHPEQATALHVLRLFAAGPLALARPSNDVLVKSQESRAKSQESSILIILASGQVMSAFVLLGKVTASSSSPLFWSF</sequence>
<evidence type="ECO:0000313" key="1">
    <source>
        <dbReference type="EMBL" id="PMD62489.1"/>
    </source>
</evidence>
<evidence type="ECO:0000313" key="2">
    <source>
        <dbReference type="Proteomes" id="UP000235371"/>
    </source>
</evidence>
<keyword evidence="2" id="KW-1185">Reference proteome</keyword>
<dbReference type="RefSeq" id="XP_024739393.1">
    <property type="nucleotide sequence ID" value="XM_024879768.1"/>
</dbReference>
<dbReference type="InParanoid" id="A0A2J6THH8"/>
<name>A0A2J6THH8_9HELO</name>
<protein>
    <submittedName>
        <fullName evidence="1">Uncharacterized protein</fullName>
    </submittedName>
</protein>
<reference evidence="1 2" key="1">
    <citation type="submission" date="2016-04" db="EMBL/GenBank/DDBJ databases">
        <title>A degradative enzymes factory behind the ericoid mycorrhizal symbiosis.</title>
        <authorList>
            <consortium name="DOE Joint Genome Institute"/>
            <person name="Martino E."/>
            <person name="Morin E."/>
            <person name="Grelet G."/>
            <person name="Kuo A."/>
            <person name="Kohler A."/>
            <person name="Daghino S."/>
            <person name="Barry K."/>
            <person name="Choi C."/>
            <person name="Cichocki N."/>
            <person name="Clum A."/>
            <person name="Copeland A."/>
            <person name="Hainaut M."/>
            <person name="Haridas S."/>
            <person name="Labutti K."/>
            <person name="Lindquist E."/>
            <person name="Lipzen A."/>
            <person name="Khouja H.-R."/>
            <person name="Murat C."/>
            <person name="Ohm R."/>
            <person name="Olson A."/>
            <person name="Spatafora J."/>
            <person name="Veneault-Fourrey C."/>
            <person name="Henrissat B."/>
            <person name="Grigoriev I."/>
            <person name="Martin F."/>
            <person name="Perotto S."/>
        </authorList>
    </citation>
    <scope>NUCLEOTIDE SEQUENCE [LARGE SCALE GENOMIC DNA]</scope>
    <source>
        <strain evidence="1 2">E</strain>
    </source>
</reference>
<proteinExistence type="predicted"/>
<dbReference type="AlphaFoldDB" id="A0A2J6THH8"/>
<accession>A0A2J6THH8</accession>
<dbReference type="EMBL" id="KZ613783">
    <property type="protein sequence ID" value="PMD62489.1"/>
    <property type="molecule type" value="Genomic_DNA"/>
</dbReference>
<dbReference type="Proteomes" id="UP000235371">
    <property type="component" value="Unassembled WGS sequence"/>
</dbReference>
<organism evidence="1 2">
    <name type="scientific">Hyaloscypha bicolor E</name>
    <dbReference type="NCBI Taxonomy" id="1095630"/>
    <lineage>
        <taxon>Eukaryota</taxon>
        <taxon>Fungi</taxon>
        <taxon>Dikarya</taxon>
        <taxon>Ascomycota</taxon>
        <taxon>Pezizomycotina</taxon>
        <taxon>Leotiomycetes</taxon>
        <taxon>Helotiales</taxon>
        <taxon>Hyaloscyphaceae</taxon>
        <taxon>Hyaloscypha</taxon>
        <taxon>Hyaloscypha bicolor</taxon>
    </lineage>
</organism>
<dbReference type="GeneID" id="36587845"/>